<dbReference type="Proteomes" id="UP000494329">
    <property type="component" value="Unassembled WGS sequence"/>
</dbReference>
<organism evidence="1 2">
    <name type="scientific">Paraburkholderia solisilvae</name>
    <dbReference type="NCBI Taxonomy" id="624376"/>
    <lineage>
        <taxon>Bacteria</taxon>
        <taxon>Pseudomonadati</taxon>
        <taxon>Pseudomonadota</taxon>
        <taxon>Betaproteobacteria</taxon>
        <taxon>Burkholderiales</taxon>
        <taxon>Burkholderiaceae</taxon>
        <taxon>Paraburkholderia</taxon>
    </lineage>
</organism>
<reference evidence="1 2" key="1">
    <citation type="submission" date="2020-04" db="EMBL/GenBank/DDBJ databases">
        <authorList>
            <person name="De Canck E."/>
        </authorList>
    </citation>
    <scope>NUCLEOTIDE SEQUENCE [LARGE SCALE GENOMIC DNA]</scope>
    <source>
        <strain evidence="1 2">LMG 29739</strain>
    </source>
</reference>
<proteinExistence type="predicted"/>
<sequence length="353" mass="39385">MNENARFKPLRKYNDDIPASAVVTELRIEFDGAPDVTRMSLYSNTRHEVAIKVFVSFYPDSVQLTEEQMQQCAYLCNAQDTDGGTDLSSTPCTWSTTSTGYNESIPSTGKTSSAARPRTTDSSMTAYVTSKSQGGSGYCAIAAGICINGTTYTTRSFGPNAFNCKLDIELLEPIRYTKDDIALKQENVTTISTSVTTGYPMTIDHDNYYLEFTNTKNIIKTWTASNVDYGFSDGFSLFGFHYSSHTLRNLVQFMESQTTTEMSMTAQTTNQGFENVTNSFSIRNVNLNHRPTAARFTGRIPDEYYQGNIANNWNVHPYFTVYDAYGNSVKVTLYKGDDDDNTIKIEAIDDEPV</sequence>
<protein>
    <submittedName>
        <fullName evidence="1">Uncharacterized protein</fullName>
    </submittedName>
</protein>
<dbReference type="RefSeq" id="WP_175114119.1">
    <property type="nucleotide sequence ID" value="NZ_CADIKF010000049.1"/>
</dbReference>
<gene>
    <name evidence="1" type="ORF">LMG29739_04969</name>
</gene>
<evidence type="ECO:0000313" key="2">
    <source>
        <dbReference type="Proteomes" id="UP000494329"/>
    </source>
</evidence>
<name>A0A6J5EMZ0_9BURK</name>
<accession>A0A6J5EMZ0</accession>
<evidence type="ECO:0000313" key="1">
    <source>
        <dbReference type="EMBL" id="CAB3767067.1"/>
    </source>
</evidence>
<keyword evidence="2" id="KW-1185">Reference proteome</keyword>
<dbReference type="AlphaFoldDB" id="A0A6J5EMZ0"/>
<dbReference type="EMBL" id="CADIKF010000049">
    <property type="protein sequence ID" value="CAB3767067.1"/>
    <property type="molecule type" value="Genomic_DNA"/>
</dbReference>